<dbReference type="EMBL" id="BANX01000036">
    <property type="protein sequence ID" value="GAC70549.1"/>
    <property type="molecule type" value="Genomic_DNA"/>
</dbReference>
<dbReference type="STRING" id="1223545.GS4_36_00350"/>
<dbReference type="Gene3D" id="3.40.1090.10">
    <property type="entry name" value="Cytosolic phospholipase A2 catalytic domain"/>
    <property type="match status" value="1"/>
</dbReference>
<feature type="active site" description="Nucleophile" evidence="2">
    <location>
        <position position="44"/>
    </location>
</feature>
<dbReference type="OrthoDB" id="2339873at2"/>
<feature type="short sequence motif" description="GXSXG" evidence="2">
    <location>
        <begin position="42"/>
        <end position="46"/>
    </location>
</feature>
<sequence>MTGTAVVIGCGGTIGGAWVVAALHALADQTGLDPRDADVLQGTSAGAELVTMLGSGIGVDELVAMQRGTATDSRLRAHVAATPSGIPPVPRLPLLAPALLRRRSGHAALTGMAPTGRGDASWLQRLADGMGATGGGEWLPHGGARMVAYDVRSGDRVAFGAPGGPTVSVGEALRASWAIPGWMPPVAVDGRLFVDGGAASTASVDLVSAADAHTVYVIAPMASAVGERVPGVGGAVEDRLLRRPMSAGLAAEIETARARGQTVIPILPTTQDLRGLGANFMRRSHRVDAFGSSMRTAPHTVRAALSRSGVGA</sequence>
<gene>
    <name evidence="4" type="ORF">GS4_36_00350</name>
</gene>
<dbReference type="AlphaFoldDB" id="M0QQ77"/>
<dbReference type="RefSeq" id="WP_007624658.1">
    <property type="nucleotide sequence ID" value="NZ_BANX01000036.1"/>
</dbReference>
<reference evidence="4 5" key="1">
    <citation type="submission" date="2013-01" db="EMBL/GenBank/DDBJ databases">
        <title>Whole genome shotgun sequence of Gordonia soli NBRC 108243.</title>
        <authorList>
            <person name="Isaki-Nakamura S."/>
            <person name="Hosoyama A."/>
            <person name="Tsuchikane K."/>
            <person name="Ando Y."/>
            <person name="Baba S."/>
            <person name="Ohji S."/>
            <person name="Hamada M."/>
            <person name="Tamura T."/>
            <person name="Yamazoe A."/>
            <person name="Yamazaki S."/>
            <person name="Fujita N."/>
        </authorList>
    </citation>
    <scope>NUCLEOTIDE SEQUENCE [LARGE SCALE GENOMIC DNA]</scope>
    <source>
        <strain evidence="4 5">NBRC 108243</strain>
    </source>
</reference>
<keyword evidence="2" id="KW-0442">Lipid degradation</keyword>
<keyword evidence="1 2" id="KW-0443">Lipid metabolism</keyword>
<accession>M0QQ77</accession>
<protein>
    <recommendedName>
        <fullName evidence="3">PNPLA domain-containing protein</fullName>
    </recommendedName>
</protein>
<evidence type="ECO:0000256" key="1">
    <source>
        <dbReference type="ARBA" id="ARBA00023098"/>
    </source>
</evidence>
<dbReference type="GO" id="GO:0016787">
    <property type="term" value="F:hydrolase activity"/>
    <property type="evidence" value="ECO:0007669"/>
    <property type="project" value="UniProtKB-UniRule"/>
</dbReference>
<keyword evidence="5" id="KW-1185">Reference proteome</keyword>
<keyword evidence="2" id="KW-0378">Hydrolase</keyword>
<dbReference type="SUPFAM" id="SSF52151">
    <property type="entry name" value="FabD/lysophospholipase-like"/>
    <property type="match status" value="1"/>
</dbReference>
<organism evidence="4 5">
    <name type="scientific">Gordonia soli NBRC 108243</name>
    <dbReference type="NCBI Taxonomy" id="1223545"/>
    <lineage>
        <taxon>Bacteria</taxon>
        <taxon>Bacillati</taxon>
        <taxon>Actinomycetota</taxon>
        <taxon>Actinomycetes</taxon>
        <taxon>Mycobacteriales</taxon>
        <taxon>Gordoniaceae</taxon>
        <taxon>Gordonia</taxon>
    </lineage>
</organism>
<dbReference type="Pfam" id="PF01734">
    <property type="entry name" value="Patatin"/>
    <property type="match status" value="1"/>
</dbReference>
<evidence type="ECO:0000259" key="3">
    <source>
        <dbReference type="PROSITE" id="PS51635"/>
    </source>
</evidence>
<evidence type="ECO:0000256" key="2">
    <source>
        <dbReference type="PROSITE-ProRule" id="PRU01161"/>
    </source>
</evidence>
<feature type="short sequence motif" description="DGA/G" evidence="2">
    <location>
        <begin position="195"/>
        <end position="197"/>
    </location>
</feature>
<evidence type="ECO:0000313" key="4">
    <source>
        <dbReference type="EMBL" id="GAC70549.1"/>
    </source>
</evidence>
<dbReference type="PROSITE" id="PS51635">
    <property type="entry name" value="PNPLA"/>
    <property type="match status" value="1"/>
</dbReference>
<feature type="domain" description="PNPLA" evidence="3">
    <location>
        <begin position="7"/>
        <end position="208"/>
    </location>
</feature>
<evidence type="ECO:0000313" key="5">
    <source>
        <dbReference type="Proteomes" id="UP000011666"/>
    </source>
</evidence>
<dbReference type="InterPro" id="IPR016035">
    <property type="entry name" value="Acyl_Trfase/lysoPLipase"/>
</dbReference>
<comment type="caution">
    <text evidence="2">Lacks conserved residue(s) required for the propagation of feature annotation.</text>
</comment>
<dbReference type="GO" id="GO:0016042">
    <property type="term" value="P:lipid catabolic process"/>
    <property type="evidence" value="ECO:0007669"/>
    <property type="project" value="UniProtKB-UniRule"/>
</dbReference>
<proteinExistence type="predicted"/>
<dbReference type="InterPro" id="IPR002641">
    <property type="entry name" value="PNPLA_dom"/>
</dbReference>
<name>M0QQ77_9ACTN</name>
<dbReference type="eggNOG" id="COG1752">
    <property type="taxonomic scope" value="Bacteria"/>
</dbReference>
<comment type="caution">
    <text evidence="4">The sequence shown here is derived from an EMBL/GenBank/DDBJ whole genome shotgun (WGS) entry which is preliminary data.</text>
</comment>
<feature type="active site" description="Proton acceptor" evidence="2">
    <location>
        <position position="195"/>
    </location>
</feature>
<dbReference type="Proteomes" id="UP000011666">
    <property type="component" value="Unassembled WGS sequence"/>
</dbReference>